<dbReference type="PROSITE" id="PS51257">
    <property type="entry name" value="PROKAR_LIPOPROTEIN"/>
    <property type="match status" value="1"/>
</dbReference>
<dbReference type="Proteomes" id="UP000234778">
    <property type="component" value="Unassembled WGS sequence"/>
</dbReference>
<feature type="chain" id="PRO_5039339544" description="DUF8094 domain-containing protein" evidence="1">
    <location>
        <begin position="23"/>
        <end position="339"/>
    </location>
</feature>
<accession>A0A2I1KRM3</accession>
<evidence type="ECO:0000259" key="2">
    <source>
        <dbReference type="Pfam" id="PF26366"/>
    </source>
</evidence>
<sequence length="339" mass="34432">MMTTRRHFLLGAAATAAAATLAACSQDVPATPSVITSATPRPVLDADRLTAILERIDQGLSSADSAKNREALAGYLTGPAARVRAAEYAVAQAAGDDSLIHAFSTTSQAGAVGLTAGFPRAALTITEPVSDTEPPYLLVLSQDTARDSFELWSWARLFAGVEVPATSTASVGSEQVDADSTGLVATPQEVLAAYIELLNNPEGDNSLGFADDSLRQRVASERGVDLSGMGTVSVTATAGQDGFKGLRTTEGGALVATTLSFATTYTKTVAGSTLNVGGNVGKLLGGDTEVRGTVTASYDVMIAFSIPSAEAGGSAVVLGADLVLASASRDDAAAPQESE</sequence>
<keyword evidence="1" id="KW-0732">Signal</keyword>
<dbReference type="AlphaFoldDB" id="A0A2I1KRM3"/>
<evidence type="ECO:0000313" key="3">
    <source>
        <dbReference type="EMBL" id="PKY98279.1"/>
    </source>
</evidence>
<name>A0A2I1KRM3_9ACTO</name>
<comment type="caution">
    <text evidence="3">The sequence shown here is derived from an EMBL/GenBank/DDBJ whole genome shotgun (WGS) entry which is preliminary data.</text>
</comment>
<dbReference type="InterPro" id="IPR019546">
    <property type="entry name" value="TAT_signal_bac_arc"/>
</dbReference>
<evidence type="ECO:0000256" key="1">
    <source>
        <dbReference type="SAM" id="SignalP"/>
    </source>
</evidence>
<organism evidence="3 4">
    <name type="scientific">Actinomyces urogenitalis</name>
    <dbReference type="NCBI Taxonomy" id="103621"/>
    <lineage>
        <taxon>Bacteria</taxon>
        <taxon>Bacillati</taxon>
        <taxon>Actinomycetota</taxon>
        <taxon>Actinomycetes</taxon>
        <taxon>Actinomycetales</taxon>
        <taxon>Actinomycetaceae</taxon>
        <taxon>Actinomyces</taxon>
    </lineage>
</organism>
<dbReference type="NCBIfam" id="TIGR01409">
    <property type="entry name" value="TAT_signal_seq"/>
    <property type="match status" value="1"/>
</dbReference>
<dbReference type="PROSITE" id="PS51318">
    <property type="entry name" value="TAT"/>
    <property type="match status" value="1"/>
</dbReference>
<feature type="domain" description="DUF8094" evidence="2">
    <location>
        <begin position="42"/>
        <end position="320"/>
    </location>
</feature>
<reference evidence="3 4" key="1">
    <citation type="submission" date="2017-12" db="EMBL/GenBank/DDBJ databases">
        <title>Phylogenetic diversity of female urinary microbiome.</title>
        <authorList>
            <person name="Thomas-White K."/>
            <person name="Wolfe A.J."/>
        </authorList>
    </citation>
    <scope>NUCLEOTIDE SEQUENCE [LARGE SCALE GENOMIC DNA]</scope>
    <source>
        <strain evidence="3 4">UMB0319</strain>
    </source>
</reference>
<dbReference type="InterPro" id="IPR058407">
    <property type="entry name" value="DUF8094"/>
</dbReference>
<dbReference type="EMBL" id="PKHA01000009">
    <property type="protein sequence ID" value="PKY98279.1"/>
    <property type="molecule type" value="Genomic_DNA"/>
</dbReference>
<evidence type="ECO:0000313" key="4">
    <source>
        <dbReference type="Proteomes" id="UP000234778"/>
    </source>
</evidence>
<dbReference type="Pfam" id="PF26366">
    <property type="entry name" value="DUF8094"/>
    <property type="match status" value="1"/>
</dbReference>
<protein>
    <recommendedName>
        <fullName evidence="2">DUF8094 domain-containing protein</fullName>
    </recommendedName>
</protein>
<dbReference type="InterPro" id="IPR006311">
    <property type="entry name" value="TAT_signal"/>
</dbReference>
<proteinExistence type="predicted"/>
<feature type="signal peptide" evidence="1">
    <location>
        <begin position="1"/>
        <end position="22"/>
    </location>
</feature>
<gene>
    <name evidence="3" type="ORF">CYJ26_08640</name>
</gene>